<evidence type="ECO:0000313" key="2">
    <source>
        <dbReference type="EMBL" id="KAB0388599.1"/>
    </source>
</evidence>
<dbReference type="Proteomes" id="UP000437017">
    <property type="component" value="Unassembled WGS sequence"/>
</dbReference>
<feature type="region of interest" description="Disordered" evidence="1">
    <location>
        <begin position="1"/>
        <end position="38"/>
    </location>
</feature>
<comment type="caution">
    <text evidence="2">The sequence shown here is derived from an EMBL/GenBank/DDBJ whole genome shotgun (WGS) entry which is preliminary data.</text>
</comment>
<proteinExistence type="predicted"/>
<feature type="non-terminal residue" evidence="2">
    <location>
        <position position="66"/>
    </location>
</feature>
<organism evidence="2 3">
    <name type="scientific">Balaenoptera physalus</name>
    <name type="common">Fin whale</name>
    <name type="synonym">Balaena physalus</name>
    <dbReference type="NCBI Taxonomy" id="9770"/>
    <lineage>
        <taxon>Eukaryota</taxon>
        <taxon>Metazoa</taxon>
        <taxon>Chordata</taxon>
        <taxon>Craniata</taxon>
        <taxon>Vertebrata</taxon>
        <taxon>Euteleostomi</taxon>
        <taxon>Mammalia</taxon>
        <taxon>Eutheria</taxon>
        <taxon>Laurasiatheria</taxon>
        <taxon>Artiodactyla</taxon>
        <taxon>Whippomorpha</taxon>
        <taxon>Cetacea</taxon>
        <taxon>Mysticeti</taxon>
        <taxon>Balaenopteridae</taxon>
        <taxon>Balaenoptera</taxon>
    </lineage>
</organism>
<gene>
    <name evidence="2" type="ORF">E2I00_013154</name>
</gene>
<evidence type="ECO:0000256" key="1">
    <source>
        <dbReference type="SAM" id="MobiDB-lite"/>
    </source>
</evidence>
<accession>A0A643BKU5</accession>
<dbReference type="EMBL" id="SGJD01015855">
    <property type="protein sequence ID" value="KAB0388599.1"/>
    <property type="molecule type" value="Genomic_DNA"/>
</dbReference>
<reference evidence="2 3" key="1">
    <citation type="journal article" date="2019" name="PLoS ONE">
        <title>Genomic analyses reveal an absence of contemporary introgressive admixture between fin whales and blue whales, despite known hybrids.</title>
        <authorList>
            <person name="Westbury M.V."/>
            <person name="Petersen B."/>
            <person name="Lorenzen E.D."/>
        </authorList>
    </citation>
    <scope>NUCLEOTIDE SEQUENCE [LARGE SCALE GENOMIC DNA]</scope>
    <source>
        <strain evidence="2">FinWhale-01</strain>
    </source>
</reference>
<keyword evidence="3" id="KW-1185">Reference proteome</keyword>
<sequence length="66" mass="7004">MKAPNRGSSGIVKYEGAELPVTETGKSSRGRRPHSAGPGPWTLLTSPISWHLSCVSPPCVCSALYH</sequence>
<evidence type="ECO:0000313" key="3">
    <source>
        <dbReference type="Proteomes" id="UP000437017"/>
    </source>
</evidence>
<protein>
    <submittedName>
        <fullName evidence="2">Uncharacterized protein</fullName>
    </submittedName>
</protein>
<name>A0A643BKU5_BALPH</name>
<dbReference type="AlphaFoldDB" id="A0A643BKU5"/>